<dbReference type="EMBL" id="JSCE01000186">
    <property type="protein sequence ID" value="KHM51589.1"/>
    <property type="molecule type" value="Genomic_DNA"/>
</dbReference>
<evidence type="ECO:0000313" key="2">
    <source>
        <dbReference type="EMBL" id="KHM51589.1"/>
    </source>
</evidence>
<evidence type="ECO:0000313" key="3">
    <source>
        <dbReference type="Proteomes" id="UP000030993"/>
    </source>
</evidence>
<organism evidence="2 3">
    <name type="scientific">Anaerovibrio lipolyticus</name>
    <dbReference type="NCBI Taxonomy" id="82374"/>
    <lineage>
        <taxon>Bacteria</taxon>
        <taxon>Bacillati</taxon>
        <taxon>Bacillota</taxon>
        <taxon>Negativicutes</taxon>
        <taxon>Selenomonadales</taxon>
        <taxon>Selenomonadaceae</taxon>
        <taxon>Anaerovibrio</taxon>
    </lineage>
</organism>
<accession>A0A0B2JVA3</accession>
<reference evidence="2 3" key="1">
    <citation type="journal article" date="2013" name="PLoS ONE">
        <title>Identification and characterization of three novel lipases belonging to families II and V from Anaerovibrio lipolyticus 5ST.</title>
        <authorList>
            <person name="Prive F."/>
            <person name="Kaderbhai N.N."/>
            <person name="Girdwood S."/>
            <person name="Worgan H.J."/>
            <person name="Pinloche E."/>
            <person name="Scollan N.D."/>
            <person name="Huws S.A."/>
            <person name="Newbold C.J."/>
        </authorList>
    </citation>
    <scope>NUCLEOTIDE SEQUENCE [LARGE SCALE GENOMIC DNA]</scope>
    <source>
        <strain evidence="2 3">5S</strain>
    </source>
</reference>
<dbReference type="NCBIfam" id="TIGR02385">
    <property type="entry name" value="RelE_StbE"/>
    <property type="match status" value="1"/>
</dbReference>
<dbReference type="RefSeq" id="WP_039209977.1">
    <property type="nucleotide sequence ID" value="NZ_JSCE01000186.1"/>
</dbReference>
<sequence>MKVYKVKITRQAKDNLRSIHKYISEDLYAPDAAKNVLSLLKEEIKSLSTMPERIKLIEDKRWRSEGIRKMLVRNFFVYFWIDEEKDIVQVIGVVYVARNQTVQLDLMKLQ</sequence>
<dbReference type="Pfam" id="PF05016">
    <property type="entry name" value="ParE_toxin"/>
    <property type="match status" value="1"/>
</dbReference>
<evidence type="ECO:0000256" key="1">
    <source>
        <dbReference type="ARBA" id="ARBA00022649"/>
    </source>
</evidence>
<comment type="caution">
    <text evidence="2">The sequence shown here is derived from an EMBL/GenBank/DDBJ whole genome shotgun (WGS) entry which is preliminary data.</text>
</comment>
<dbReference type="InterPro" id="IPR007712">
    <property type="entry name" value="RelE/ParE_toxin"/>
</dbReference>
<dbReference type="SUPFAM" id="SSF143011">
    <property type="entry name" value="RelE-like"/>
    <property type="match status" value="1"/>
</dbReference>
<keyword evidence="3" id="KW-1185">Reference proteome</keyword>
<keyword evidence="1" id="KW-1277">Toxin-antitoxin system</keyword>
<proteinExistence type="predicted"/>
<dbReference type="STRING" id="82374.NZ47_09655"/>
<name>A0A0B2JVA3_9FIRM</name>
<dbReference type="AlphaFoldDB" id="A0A0B2JVA3"/>
<protein>
    <submittedName>
        <fullName evidence="2">Addiction module toxin RelE</fullName>
    </submittedName>
</protein>
<dbReference type="Gene3D" id="3.30.2310.20">
    <property type="entry name" value="RelE-like"/>
    <property type="match status" value="1"/>
</dbReference>
<dbReference type="InterPro" id="IPR035093">
    <property type="entry name" value="RelE/ParE_toxin_dom_sf"/>
</dbReference>
<gene>
    <name evidence="2" type="ORF">NZ47_09655</name>
</gene>
<dbReference type="Proteomes" id="UP000030993">
    <property type="component" value="Unassembled WGS sequence"/>
</dbReference>